<dbReference type="GO" id="GO:0005737">
    <property type="term" value="C:cytoplasm"/>
    <property type="evidence" value="ECO:0007669"/>
    <property type="project" value="TreeGrafter"/>
</dbReference>
<evidence type="ECO:0000259" key="1">
    <source>
        <dbReference type="Pfam" id="PF12706"/>
    </source>
</evidence>
<keyword evidence="3" id="KW-1185">Reference proteome</keyword>
<dbReference type="Gene3D" id="3.60.15.10">
    <property type="entry name" value="Ribonuclease Z/Hydroxyacylglutathione hydrolase-like"/>
    <property type="match status" value="1"/>
</dbReference>
<organism evidence="2 3">
    <name type="scientific">Pedobacter frigiditerrae</name>
    <dbReference type="NCBI Taxonomy" id="2530452"/>
    <lineage>
        <taxon>Bacteria</taxon>
        <taxon>Pseudomonadati</taxon>
        <taxon>Bacteroidota</taxon>
        <taxon>Sphingobacteriia</taxon>
        <taxon>Sphingobacteriales</taxon>
        <taxon>Sphingobacteriaceae</taxon>
        <taxon>Pedobacter</taxon>
    </lineage>
</organism>
<evidence type="ECO:0000313" key="2">
    <source>
        <dbReference type="EMBL" id="TCC90441.1"/>
    </source>
</evidence>
<feature type="domain" description="Metallo-beta-lactamase" evidence="1">
    <location>
        <begin position="115"/>
        <end position="311"/>
    </location>
</feature>
<dbReference type="OrthoDB" id="9805728at2"/>
<dbReference type="Proteomes" id="UP000292884">
    <property type="component" value="Unassembled WGS sequence"/>
</dbReference>
<dbReference type="InterPro" id="IPR001279">
    <property type="entry name" value="Metallo-B-lactamas"/>
</dbReference>
<keyword evidence="2" id="KW-0378">Hydrolase</keyword>
<protein>
    <submittedName>
        <fullName evidence="2">MBL fold metallo-hydrolase</fullName>
    </submittedName>
</protein>
<gene>
    <name evidence="2" type="ORF">EZ428_14295</name>
</gene>
<sequence length="363" mass="41673">MKMYIFLSIVILLALFTFFVINLPVFGKLPAGNRLEKIKELPNYQDGEIKNQSFTPVKPEGVSYWDMLSKVMAGNKDGTPKNIIPHQKPDFSNSEQLKLTWFGHSSYLIQVDGINILVDPIFSERTSPFQFLGTKRFAGTDFINIEDFPPLNIILITHDHYDHLDYNAILKLKNSRARFITSLGVGAHLEHWGIESERITELAWQDEISPLANISFKAIPARHFSGRLFKRNQTLWSSFILKTKYNNLYLGGDSGYDTHFKEIGESHGPFDLAILECGQYNKMWPNIHMFPNEVALASKDLNAKYLLPVHWGKYRLALHNWDESVNGVVKSSFDLNVDVLTPQLGETFNLENNLPKNKWWINL</sequence>
<dbReference type="InterPro" id="IPR036866">
    <property type="entry name" value="RibonucZ/Hydroxyglut_hydro"/>
</dbReference>
<accession>A0A4R0MTN4</accession>
<dbReference type="SUPFAM" id="SSF56281">
    <property type="entry name" value="Metallo-hydrolase/oxidoreductase"/>
    <property type="match status" value="1"/>
</dbReference>
<dbReference type="GO" id="GO:0016787">
    <property type="term" value="F:hydrolase activity"/>
    <property type="evidence" value="ECO:0007669"/>
    <property type="project" value="UniProtKB-KW"/>
</dbReference>
<dbReference type="AlphaFoldDB" id="A0A4R0MTN4"/>
<dbReference type="PANTHER" id="PTHR15032:SF4">
    <property type="entry name" value="N-ACYL-PHOSPHATIDYLETHANOLAMINE-HYDROLYZING PHOSPHOLIPASE D"/>
    <property type="match status" value="1"/>
</dbReference>
<proteinExistence type="predicted"/>
<reference evidence="2 3" key="1">
    <citation type="submission" date="2019-02" db="EMBL/GenBank/DDBJ databases">
        <title>Pedobacter sp. RP-1-13 sp. nov., isolated from Arctic soil.</title>
        <authorList>
            <person name="Dahal R.H."/>
        </authorList>
    </citation>
    <scope>NUCLEOTIDE SEQUENCE [LARGE SCALE GENOMIC DNA]</scope>
    <source>
        <strain evidence="2 3">RP-1-13</strain>
    </source>
</reference>
<dbReference type="PANTHER" id="PTHR15032">
    <property type="entry name" value="N-ACYL-PHOSPHATIDYLETHANOLAMINE-HYDROLYZING PHOSPHOLIPASE D"/>
    <property type="match status" value="1"/>
</dbReference>
<evidence type="ECO:0000313" key="3">
    <source>
        <dbReference type="Proteomes" id="UP000292884"/>
    </source>
</evidence>
<comment type="caution">
    <text evidence="2">The sequence shown here is derived from an EMBL/GenBank/DDBJ whole genome shotgun (WGS) entry which is preliminary data.</text>
</comment>
<name>A0A4R0MTN4_9SPHI</name>
<dbReference type="Pfam" id="PF12706">
    <property type="entry name" value="Lactamase_B_2"/>
    <property type="match status" value="1"/>
</dbReference>
<dbReference type="EMBL" id="SJSK01000003">
    <property type="protein sequence ID" value="TCC90441.1"/>
    <property type="molecule type" value="Genomic_DNA"/>
</dbReference>